<evidence type="ECO:0000313" key="4">
    <source>
        <dbReference type="Proteomes" id="UP001141552"/>
    </source>
</evidence>
<feature type="domain" description="DUF3615" evidence="2">
    <location>
        <begin position="133"/>
        <end position="213"/>
    </location>
</feature>
<sequence length="277" mass="31453">MKRPGRVLPEPASGRTSSRYDLRPLNSKGPADLQRTLNLKAPDLQSPLNPEDRERLRKKAIEYLRTQRGLIKDPSGLLKHDDPEIKEMDGIQDYGDGFVYRLTPSFVQERQRVRPEEVAEKYQKMFEVCRPYANTALEWYQRKNGTSFELLEVVGAIVRVCFGGGVWHIKFTAKPGNDGAQAGTSTTCTIFFAEVHITGRLGAHASRCFTIDSIFNGDPDPDFKIVKDSYFGDWVDYPFGCRRCERKPRKAGNLEKTSVPSSSIQPRRSTRISVKHQ</sequence>
<comment type="caution">
    <text evidence="3">The sequence shown here is derived from an EMBL/GenBank/DDBJ whole genome shotgun (WGS) entry which is preliminary data.</text>
</comment>
<evidence type="ECO:0000256" key="1">
    <source>
        <dbReference type="SAM" id="MobiDB-lite"/>
    </source>
</evidence>
<dbReference type="InterPro" id="IPR022059">
    <property type="entry name" value="DUF3615"/>
</dbReference>
<dbReference type="OrthoDB" id="1750421at2759"/>
<feature type="region of interest" description="Disordered" evidence="1">
    <location>
        <begin position="1"/>
        <end position="31"/>
    </location>
</feature>
<proteinExistence type="predicted"/>
<dbReference type="Pfam" id="PF12274">
    <property type="entry name" value="DUF3615"/>
    <property type="match status" value="1"/>
</dbReference>
<keyword evidence="4" id="KW-1185">Reference proteome</keyword>
<reference evidence="3" key="1">
    <citation type="submission" date="2022-02" db="EMBL/GenBank/DDBJ databases">
        <authorList>
            <person name="Henning P.M."/>
            <person name="McCubbin A.G."/>
            <person name="Shore J.S."/>
        </authorList>
    </citation>
    <scope>NUCLEOTIDE SEQUENCE</scope>
    <source>
        <strain evidence="3">F60SS</strain>
        <tissue evidence="3">Leaves</tissue>
    </source>
</reference>
<name>A0A9Q0J3H4_9ROSI</name>
<dbReference type="EMBL" id="JAKUCV010006715">
    <property type="protein sequence ID" value="KAJ4826260.1"/>
    <property type="molecule type" value="Genomic_DNA"/>
</dbReference>
<protein>
    <recommendedName>
        <fullName evidence="2">DUF3615 domain-containing protein</fullName>
    </recommendedName>
</protein>
<feature type="region of interest" description="Disordered" evidence="1">
    <location>
        <begin position="250"/>
        <end position="277"/>
    </location>
</feature>
<dbReference type="AlphaFoldDB" id="A0A9Q0J3H4"/>
<evidence type="ECO:0000259" key="2">
    <source>
        <dbReference type="Pfam" id="PF12274"/>
    </source>
</evidence>
<evidence type="ECO:0000313" key="3">
    <source>
        <dbReference type="EMBL" id="KAJ4826260.1"/>
    </source>
</evidence>
<feature type="compositionally biased region" description="Basic residues" evidence="1">
    <location>
        <begin position="268"/>
        <end position="277"/>
    </location>
</feature>
<feature type="compositionally biased region" description="Polar residues" evidence="1">
    <location>
        <begin position="255"/>
        <end position="267"/>
    </location>
</feature>
<dbReference type="PANTHER" id="PTHR34710:SF20">
    <property type="entry name" value="OS10G0550200 PROTEIN"/>
    <property type="match status" value="1"/>
</dbReference>
<organism evidence="3 4">
    <name type="scientific">Turnera subulata</name>
    <dbReference type="NCBI Taxonomy" id="218843"/>
    <lineage>
        <taxon>Eukaryota</taxon>
        <taxon>Viridiplantae</taxon>
        <taxon>Streptophyta</taxon>
        <taxon>Embryophyta</taxon>
        <taxon>Tracheophyta</taxon>
        <taxon>Spermatophyta</taxon>
        <taxon>Magnoliopsida</taxon>
        <taxon>eudicotyledons</taxon>
        <taxon>Gunneridae</taxon>
        <taxon>Pentapetalae</taxon>
        <taxon>rosids</taxon>
        <taxon>fabids</taxon>
        <taxon>Malpighiales</taxon>
        <taxon>Passifloraceae</taxon>
        <taxon>Turnera</taxon>
    </lineage>
</organism>
<gene>
    <name evidence="3" type="ORF">Tsubulata_018651</name>
</gene>
<accession>A0A9Q0J3H4</accession>
<dbReference type="Proteomes" id="UP001141552">
    <property type="component" value="Unassembled WGS sequence"/>
</dbReference>
<reference evidence="3" key="2">
    <citation type="journal article" date="2023" name="Plants (Basel)">
        <title>Annotation of the Turnera subulata (Passifloraceae) Draft Genome Reveals the S-Locus Evolved after the Divergence of Turneroideae from Passifloroideae in a Stepwise Manner.</title>
        <authorList>
            <person name="Henning P.M."/>
            <person name="Roalson E.H."/>
            <person name="Mir W."/>
            <person name="McCubbin A.G."/>
            <person name="Shore J.S."/>
        </authorList>
    </citation>
    <scope>NUCLEOTIDE SEQUENCE</scope>
    <source>
        <strain evidence="3">F60SS</strain>
    </source>
</reference>
<dbReference type="PANTHER" id="PTHR34710">
    <property type="entry name" value="OS03G0834100 PROTEIN"/>
    <property type="match status" value="1"/>
</dbReference>